<gene>
    <name evidence="7" type="ORF">GCM10010082_20670</name>
</gene>
<protein>
    <recommendedName>
        <fullName evidence="5">Pseudouridine synthase</fullName>
        <ecNumber evidence="5">5.4.99.-</ecNumber>
    </recommendedName>
</protein>
<accession>A0ABQ3FJQ5</accession>
<comment type="catalytic activity">
    <reaction evidence="5">
        <text>a uridine in RNA = a pseudouridine in RNA</text>
        <dbReference type="Rhea" id="RHEA:48348"/>
        <dbReference type="Rhea" id="RHEA-COMP:12068"/>
        <dbReference type="Rhea" id="RHEA-COMP:12069"/>
        <dbReference type="ChEBI" id="CHEBI:65314"/>
        <dbReference type="ChEBI" id="CHEBI:65315"/>
    </reaction>
</comment>
<sequence length="319" mass="35274">MSQTIEQTRTVPDTMTGLRLDQAAAELFDEFSRERLKSWIKEGALTVDGQKVRPRAPVMSGAVLALNAVLEESRVWQAEPIALEIVHEDDAVMIINKPVGLVVHPAAGNQTGTLLNALLHHAPELATLPRAGIVHRLDKDTSGLMVVARTLGAQTSLVEQLQARRVKREYDAIVTGAMIAGGKVDAPIGRHPVDRKRQAVVANGGKPAVTHYRVVERFRGHTHIRCRLETGRTHQIRVHMAHQRFPLVGDPVYGGRLKLPAGAGEPLKETLRHFSRQALHARRLAFVHPTTHETVEFAMELPDDMFMLLDVLRDDQAAT</sequence>
<dbReference type="CDD" id="cd02869">
    <property type="entry name" value="PseudoU_synth_RluA_like"/>
    <property type="match status" value="1"/>
</dbReference>
<dbReference type="Gene3D" id="3.30.2350.10">
    <property type="entry name" value="Pseudouridine synthase"/>
    <property type="match status" value="1"/>
</dbReference>
<dbReference type="InterPro" id="IPR020103">
    <property type="entry name" value="PsdUridine_synth_cat_dom_sf"/>
</dbReference>
<evidence type="ECO:0000313" key="7">
    <source>
        <dbReference type="EMBL" id="GHC27189.1"/>
    </source>
</evidence>
<evidence type="ECO:0000256" key="4">
    <source>
        <dbReference type="PROSITE-ProRule" id="PRU00182"/>
    </source>
</evidence>
<dbReference type="RefSeq" id="WP_189517793.1">
    <property type="nucleotide sequence ID" value="NZ_BMZM01000002.1"/>
</dbReference>
<reference evidence="8" key="1">
    <citation type="journal article" date="2019" name="Int. J. Syst. Evol. Microbiol.">
        <title>The Global Catalogue of Microorganisms (GCM) 10K type strain sequencing project: providing services to taxonomists for standard genome sequencing and annotation.</title>
        <authorList>
            <consortium name="The Broad Institute Genomics Platform"/>
            <consortium name="The Broad Institute Genome Sequencing Center for Infectious Disease"/>
            <person name="Wu L."/>
            <person name="Ma J."/>
        </authorList>
    </citation>
    <scope>NUCLEOTIDE SEQUENCE [LARGE SCALE GENOMIC DNA]</scope>
    <source>
        <strain evidence="8">KCTC 42082</strain>
    </source>
</reference>
<evidence type="ECO:0000256" key="3">
    <source>
        <dbReference type="ARBA" id="ARBA00036882"/>
    </source>
</evidence>
<keyword evidence="8" id="KW-1185">Reference proteome</keyword>
<dbReference type="InterPro" id="IPR006145">
    <property type="entry name" value="PsdUridine_synth_RsuA/RluA"/>
</dbReference>
<keyword evidence="4" id="KW-0694">RNA-binding</keyword>
<dbReference type="CDD" id="cd00165">
    <property type="entry name" value="S4"/>
    <property type="match status" value="1"/>
</dbReference>
<keyword evidence="2 5" id="KW-0413">Isomerase</keyword>
<dbReference type="Proteomes" id="UP000604243">
    <property type="component" value="Unassembled WGS sequence"/>
</dbReference>
<evidence type="ECO:0000256" key="5">
    <source>
        <dbReference type="RuleBase" id="RU362028"/>
    </source>
</evidence>
<comment type="similarity">
    <text evidence="1 5">Belongs to the pseudouridine synthase RluA family.</text>
</comment>
<dbReference type="EC" id="5.4.99.-" evidence="5"/>
<dbReference type="InterPro" id="IPR006225">
    <property type="entry name" value="PsdUridine_synth_RluC/D"/>
</dbReference>
<dbReference type="EMBL" id="BMZM01000002">
    <property type="protein sequence ID" value="GHC27189.1"/>
    <property type="molecule type" value="Genomic_DNA"/>
</dbReference>
<dbReference type="PANTHER" id="PTHR21600:SF44">
    <property type="entry name" value="RIBOSOMAL LARGE SUBUNIT PSEUDOURIDINE SYNTHASE D"/>
    <property type="match status" value="1"/>
</dbReference>
<organism evidence="7 8">
    <name type="scientific">Kushneria pakistanensis</name>
    <dbReference type="NCBI Taxonomy" id="1508770"/>
    <lineage>
        <taxon>Bacteria</taxon>
        <taxon>Pseudomonadati</taxon>
        <taxon>Pseudomonadota</taxon>
        <taxon>Gammaproteobacteria</taxon>
        <taxon>Oceanospirillales</taxon>
        <taxon>Halomonadaceae</taxon>
        <taxon>Kushneria</taxon>
    </lineage>
</organism>
<dbReference type="InterPro" id="IPR036986">
    <property type="entry name" value="S4_RNA-bd_sf"/>
</dbReference>
<name>A0ABQ3FJQ5_9GAMM</name>
<dbReference type="PROSITE" id="PS01129">
    <property type="entry name" value="PSI_RLU"/>
    <property type="match status" value="1"/>
</dbReference>
<dbReference type="SUPFAM" id="SSF55120">
    <property type="entry name" value="Pseudouridine synthase"/>
    <property type="match status" value="1"/>
</dbReference>
<dbReference type="PROSITE" id="PS50889">
    <property type="entry name" value="S4"/>
    <property type="match status" value="1"/>
</dbReference>
<evidence type="ECO:0000256" key="2">
    <source>
        <dbReference type="ARBA" id="ARBA00023235"/>
    </source>
</evidence>
<evidence type="ECO:0000313" key="8">
    <source>
        <dbReference type="Proteomes" id="UP000604243"/>
    </source>
</evidence>
<proteinExistence type="inferred from homology"/>
<comment type="function">
    <text evidence="5">Responsible for synthesis of pseudouridine from uracil.</text>
</comment>
<dbReference type="NCBIfam" id="NF008385">
    <property type="entry name" value="PRK11180.1"/>
    <property type="match status" value="1"/>
</dbReference>
<evidence type="ECO:0000259" key="6">
    <source>
        <dbReference type="Pfam" id="PF00849"/>
    </source>
</evidence>
<dbReference type="InterPro" id="IPR050188">
    <property type="entry name" value="RluA_PseudoU_synthase"/>
</dbReference>
<dbReference type="InterPro" id="IPR006224">
    <property type="entry name" value="PsdUridine_synth_RluA-like_CS"/>
</dbReference>
<dbReference type="Gene3D" id="3.10.290.10">
    <property type="entry name" value="RNA-binding S4 domain"/>
    <property type="match status" value="1"/>
</dbReference>
<evidence type="ECO:0000256" key="1">
    <source>
        <dbReference type="ARBA" id="ARBA00010876"/>
    </source>
</evidence>
<dbReference type="PANTHER" id="PTHR21600">
    <property type="entry name" value="MITOCHONDRIAL RNA PSEUDOURIDINE SYNTHASE"/>
    <property type="match status" value="1"/>
</dbReference>
<dbReference type="SUPFAM" id="SSF55174">
    <property type="entry name" value="Alpha-L RNA-binding motif"/>
    <property type="match status" value="1"/>
</dbReference>
<feature type="domain" description="Pseudouridine synthase RsuA/RluA-like" evidence="6">
    <location>
        <begin position="92"/>
        <end position="242"/>
    </location>
</feature>
<comment type="caution">
    <text evidence="7">The sequence shown here is derived from an EMBL/GenBank/DDBJ whole genome shotgun (WGS) entry which is preliminary data.</text>
</comment>
<comment type="catalytic activity">
    <reaction evidence="3">
        <text>uridine(1911/1915/1917) in 23S rRNA = pseudouridine(1911/1915/1917) in 23S rRNA</text>
        <dbReference type="Rhea" id="RHEA:42524"/>
        <dbReference type="Rhea" id="RHEA-COMP:10097"/>
        <dbReference type="Rhea" id="RHEA-COMP:10098"/>
        <dbReference type="ChEBI" id="CHEBI:65314"/>
        <dbReference type="ChEBI" id="CHEBI:65315"/>
        <dbReference type="EC" id="5.4.99.23"/>
    </reaction>
</comment>
<dbReference type="NCBIfam" id="TIGR00005">
    <property type="entry name" value="rluA_subfam"/>
    <property type="match status" value="1"/>
</dbReference>
<dbReference type="Pfam" id="PF00849">
    <property type="entry name" value="PseudoU_synth_2"/>
    <property type="match status" value="1"/>
</dbReference>